<dbReference type="Gene3D" id="3.60.15.10">
    <property type="entry name" value="Ribonuclease Z/Hydroxyacylglutathione hydrolase-like"/>
    <property type="match status" value="1"/>
</dbReference>
<evidence type="ECO:0000256" key="3">
    <source>
        <dbReference type="ARBA" id="ARBA00015084"/>
    </source>
</evidence>
<keyword evidence="5 6" id="KW-0884">PQQ biosynthesis</keyword>
<comment type="function">
    <text evidence="6">May be involved in the transport of PQQ or its precursor to the periplasm.</text>
</comment>
<dbReference type="InterPro" id="IPR036866">
    <property type="entry name" value="RibonucZ/Hydroxyglut_hydro"/>
</dbReference>
<comment type="similarity">
    <text evidence="2 6">Belongs to the PqqB family.</text>
</comment>
<reference evidence="8" key="1">
    <citation type="submission" date="2022-09" db="EMBL/GenBank/DDBJ databases">
        <title>Rhodovastum sp. nov. RN2-1 isolated from soil in Seongnam, South Korea.</title>
        <authorList>
            <person name="Le N.T."/>
        </authorList>
    </citation>
    <scope>NUCLEOTIDE SEQUENCE</scope>
    <source>
        <strain evidence="8">RN2-1</strain>
    </source>
</reference>
<name>A0AA42CD49_9PROT</name>
<dbReference type="Pfam" id="PF12706">
    <property type="entry name" value="Lactamase_B_2"/>
    <property type="match status" value="1"/>
</dbReference>
<evidence type="ECO:0000256" key="5">
    <source>
        <dbReference type="ARBA" id="ARBA00022905"/>
    </source>
</evidence>
<dbReference type="HAMAP" id="MF_00653">
    <property type="entry name" value="PQQ_syn_PqqB"/>
    <property type="match status" value="1"/>
</dbReference>
<evidence type="ECO:0000256" key="6">
    <source>
        <dbReference type="HAMAP-Rule" id="MF_00653"/>
    </source>
</evidence>
<evidence type="ECO:0000259" key="7">
    <source>
        <dbReference type="Pfam" id="PF12706"/>
    </source>
</evidence>
<organism evidence="8 9">
    <name type="scientific">Limobrevibacterium gyesilva</name>
    <dbReference type="NCBI Taxonomy" id="2991712"/>
    <lineage>
        <taxon>Bacteria</taxon>
        <taxon>Pseudomonadati</taxon>
        <taxon>Pseudomonadota</taxon>
        <taxon>Alphaproteobacteria</taxon>
        <taxon>Acetobacterales</taxon>
        <taxon>Acetobacteraceae</taxon>
        <taxon>Limobrevibacterium</taxon>
    </lineage>
</organism>
<accession>A0AA42CD49</accession>
<comment type="pathway">
    <text evidence="1 6">Cofactor biosynthesis; pyrroloquinoline quinone biosynthesis.</text>
</comment>
<sequence>MPPSGLTALILGAGAGGGVPQWNCACRVCQLVRSGDARVCASTQVGVAFSADETHWLLVGASPDLRQQILKTPQLHPREGPRDSPIFATALISADVDGIAGLLVLREQQRLSVFAPGPVLEVLRRNAVFDVLNPAMVDRIHVAPLHAVDCGYGLTLTLLPMPGKVPLYLEDRAAEQPQAAPTYAALVQANGHRVIVAPACAEISDTVRSHLRLADVVFFDGTLFTDDEMITAGVGTKTGRRMGHVPVSGVGGSLEGLADLPARKIFLHINNTNPLLLNGSPERRQAEEAGFEVAFDGMEVRL</sequence>
<evidence type="ECO:0000313" key="9">
    <source>
        <dbReference type="Proteomes" id="UP001165679"/>
    </source>
</evidence>
<evidence type="ECO:0000256" key="1">
    <source>
        <dbReference type="ARBA" id="ARBA00004886"/>
    </source>
</evidence>
<feature type="domain" description="Metallo-beta-lactamase" evidence="7">
    <location>
        <begin position="55"/>
        <end position="269"/>
    </location>
</feature>
<dbReference type="RefSeq" id="WP_264711835.1">
    <property type="nucleotide sequence ID" value="NZ_JAPDNT010000001.1"/>
</dbReference>
<keyword evidence="4 6" id="KW-0813">Transport</keyword>
<comment type="caution">
    <text evidence="8">The sequence shown here is derived from an EMBL/GenBank/DDBJ whole genome shotgun (WGS) entry which is preliminary data.</text>
</comment>
<dbReference type="AlphaFoldDB" id="A0AA42CD49"/>
<evidence type="ECO:0000256" key="2">
    <source>
        <dbReference type="ARBA" id="ARBA00008481"/>
    </source>
</evidence>
<dbReference type="GO" id="GO:0018189">
    <property type="term" value="P:pyrroloquinoline quinone biosynthetic process"/>
    <property type="evidence" value="ECO:0007669"/>
    <property type="project" value="UniProtKB-UniRule"/>
</dbReference>
<dbReference type="SUPFAM" id="SSF56281">
    <property type="entry name" value="Metallo-hydrolase/oxidoreductase"/>
    <property type="match status" value="1"/>
</dbReference>
<evidence type="ECO:0000313" key="8">
    <source>
        <dbReference type="EMBL" id="MCW3473254.1"/>
    </source>
</evidence>
<dbReference type="InterPro" id="IPR001279">
    <property type="entry name" value="Metallo-B-lactamas"/>
</dbReference>
<protein>
    <recommendedName>
        <fullName evidence="3 6">Coenzyme PQQ synthesis protein B</fullName>
    </recommendedName>
    <alternativeName>
        <fullName evidence="6">Pyrroloquinoline quinone biosynthesis protein B</fullName>
    </alternativeName>
</protein>
<evidence type="ECO:0000256" key="4">
    <source>
        <dbReference type="ARBA" id="ARBA00022448"/>
    </source>
</evidence>
<dbReference type="Proteomes" id="UP001165679">
    <property type="component" value="Unassembled WGS sequence"/>
</dbReference>
<gene>
    <name evidence="6 8" type="primary">pqqB</name>
    <name evidence="8" type="ORF">OL599_01555</name>
</gene>
<dbReference type="EMBL" id="JAPDNT010000001">
    <property type="protein sequence ID" value="MCW3473254.1"/>
    <property type="molecule type" value="Genomic_DNA"/>
</dbReference>
<proteinExistence type="inferred from homology"/>
<dbReference type="NCBIfam" id="TIGR02108">
    <property type="entry name" value="PQQ_syn_pqqB"/>
    <property type="match status" value="1"/>
</dbReference>
<reference evidence="8" key="2">
    <citation type="submission" date="2022-10" db="EMBL/GenBank/DDBJ databases">
        <authorList>
            <person name="Trinh H.N."/>
        </authorList>
    </citation>
    <scope>NUCLEOTIDE SEQUENCE</scope>
    <source>
        <strain evidence="8">RN2-1</strain>
    </source>
</reference>
<keyword evidence="9" id="KW-1185">Reference proteome</keyword>
<dbReference type="InterPro" id="IPR011842">
    <property type="entry name" value="PQQ_synth_PqqB"/>
</dbReference>